<dbReference type="Proteomes" id="UP000829291">
    <property type="component" value="Chromosome 2"/>
</dbReference>
<protein>
    <submittedName>
        <fullName evidence="4">Uncharacterized protein LOC107219533</fullName>
    </submittedName>
</protein>
<reference evidence="4" key="1">
    <citation type="submission" date="2025-08" db="UniProtKB">
        <authorList>
            <consortium name="RefSeq"/>
        </authorList>
    </citation>
    <scope>IDENTIFICATION</scope>
    <source>
        <tissue evidence="4">Thorax and Abdomen</tissue>
    </source>
</reference>
<feature type="compositionally biased region" description="Basic and acidic residues" evidence="1">
    <location>
        <begin position="92"/>
        <end position="101"/>
    </location>
</feature>
<feature type="compositionally biased region" description="Basic and acidic residues" evidence="1">
    <location>
        <begin position="113"/>
        <end position="122"/>
    </location>
</feature>
<keyword evidence="3" id="KW-1185">Reference proteome</keyword>
<dbReference type="KEGG" id="nlo:107219533"/>
<sequence length="122" mass="13648">MEAELANTTSGAIPWNDDDITWSTTIAPFTPEEEDAMVSIIVIVIGVIVAVIGLFSMGIFIDCRHQKSDSSKRRRPLRLKMPPTGRRRGDRRLKNEDDRSIATDMCTNGTSDPEPRDFVNIV</sequence>
<feature type="region of interest" description="Disordered" evidence="1">
    <location>
        <begin position="66"/>
        <end position="122"/>
    </location>
</feature>
<keyword evidence="2" id="KW-0812">Transmembrane</keyword>
<dbReference type="RefSeq" id="XP_015513266.1">
    <property type="nucleotide sequence ID" value="XM_015657780.2"/>
</dbReference>
<feature type="transmembrane region" description="Helical" evidence="2">
    <location>
        <begin position="36"/>
        <end position="61"/>
    </location>
</feature>
<name>A0A6J0BFT0_NEOLC</name>
<evidence type="ECO:0000256" key="1">
    <source>
        <dbReference type="SAM" id="MobiDB-lite"/>
    </source>
</evidence>
<dbReference type="AlphaFoldDB" id="A0A6J0BFT0"/>
<dbReference type="OrthoDB" id="7696742at2759"/>
<evidence type="ECO:0000313" key="3">
    <source>
        <dbReference type="Proteomes" id="UP000829291"/>
    </source>
</evidence>
<dbReference type="GeneID" id="107219533"/>
<organism evidence="4">
    <name type="scientific">Neodiprion lecontei</name>
    <name type="common">Redheaded pine sawfly</name>
    <dbReference type="NCBI Taxonomy" id="441921"/>
    <lineage>
        <taxon>Eukaryota</taxon>
        <taxon>Metazoa</taxon>
        <taxon>Ecdysozoa</taxon>
        <taxon>Arthropoda</taxon>
        <taxon>Hexapoda</taxon>
        <taxon>Insecta</taxon>
        <taxon>Pterygota</taxon>
        <taxon>Neoptera</taxon>
        <taxon>Endopterygota</taxon>
        <taxon>Hymenoptera</taxon>
        <taxon>Tenthredinoidea</taxon>
        <taxon>Diprionidae</taxon>
        <taxon>Diprioninae</taxon>
        <taxon>Neodiprion</taxon>
    </lineage>
</organism>
<evidence type="ECO:0000256" key="2">
    <source>
        <dbReference type="SAM" id="Phobius"/>
    </source>
</evidence>
<keyword evidence="2" id="KW-1133">Transmembrane helix</keyword>
<proteinExistence type="predicted"/>
<evidence type="ECO:0000313" key="4">
    <source>
        <dbReference type="RefSeq" id="XP_015513266.1"/>
    </source>
</evidence>
<dbReference type="InParanoid" id="A0A6J0BFT0"/>
<gene>
    <name evidence="4" type="primary">LOC107219533</name>
</gene>
<keyword evidence="2" id="KW-0472">Membrane</keyword>
<accession>A0A6J0BFT0</accession>